<evidence type="ECO:0000313" key="3">
    <source>
        <dbReference type="Proteomes" id="UP001262889"/>
    </source>
</evidence>
<dbReference type="RefSeq" id="WP_311535007.1">
    <property type="nucleotide sequence ID" value="NZ_JAVRHQ010000012.1"/>
</dbReference>
<dbReference type="Proteomes" id="UP001262889">
    <property type="component" value="Unassembled WGS sequence"/>
</dbReference>
<proteinExistence type="predicted"/>
<feature type="transmembrane region" description="Helical" evidence="1">
    <location>
        <begin position="30"/>
        <end position="51"/>
    </location>
</feature>
<keyword evidence="1" id="KW-0812">Transmembrane</keyword>
<evidence type="ECO:0000313" key="2">
    <source>
        <dbReference type="EMBL" id="MDT0643387.1"/>
    </source>
</evidence>
<dbReference type="EMBL" id="JAVRHQ010000012">
    <property type="protein sequence ID" value="MDT0643387.1"/>
    <property type="molecule type" value="Genomic_DNA"/>
</dbReference>
<keyword evidence="3" id="KW-1185">Reference proteome</keyword>
<keyword evidence="1" id="KW-0472">Membrane</keyword>
<organism evidence="2 3">
    <name type="scientific">Autumnicola tepida</name>
    <dbReference type="NCBI Taxonomy" id="3075595"/>
    <lineage>
        <taxon>Bacteria</taxon>
        <taxon>Pseudomonadati</taxon>
        <taxon>Bacteroidota</taxon>
        <taxon>Flavobacteriia</taxon>
        <taxon>Flavobacteriales</taxon>
        <taxon>Flavobacteriaceae</taxon>
        <taxon>Autumnicola</taxon>
    </lineage>
</organism>
<feature type="transmembrane region" description="Helical" evidence="1">
    <location>
        <begin position="7"/>
        <end position="24"/>
    </location>
</feature>
<evidence type="ECO:0000256" key="1">
    <source>
        <dbReference type="SAM" id="Phobius"/>
    </source>
</evidence>
<protein>
    <submittedName>
        <fullName evidence="2">Uncharacterized protein</fullName>
    </submittedName>
</protein>
<accession>A0ABU3CAL6</accession>
<gene>
    <name evidence="2" type="ORF">RM553_11145</name>
</gene>
<sequence>MLLKLSIKIGFIAIELFLGFYSIILSDSLLVKFIFFVVTAIMIAFAVTKVVDKLLPADKDYISPENSEQLQDK</sequence>
<name>A0ABU3CAL6_9FLAO</name>
<comment type="caution">
    <text evidence="2">The sequence shown here is derived from an EMBL/GenBank/DDBJ whole genome shotgun (WGS) entry which is preliminary data.</text>
</comment>
<reference evidence="2 3" key="1">
    <citation type="submission" date="2023-09" db="EMBL/GenBank/DDBJ databases">
        <authorList>
            <person name="Rey-Velasco X."/>
        </authorList>
    </citation>
    <scope>NUCLEOTIDE SEQUENCE [LARGE SCALE GENOMIC DNA]</scope>
    <source>
        <strain evidence="2 3">F363</strain>
    </source>
</reference>
<keyword evidence="1" id="KW-1133">Transmembrane helix</keyword>